<dbReference type="RefSeq" id="WP_010724508.1">
    <property type="nucleotide sequence ID" value="NZ_KX976485.1"/>
</dbReference>
<geneLocation type="plasmid" evidence="1">
    <name>pEA19081</name>
</geneLocation>
<organism evidence="1">
    <name type="scientific">Enterococcus avium</name>
    <name type="common">Streptococcus avium</name>
    <dbReference type="NCBI Taxonomy" id="33945"/>
    <lineage>
        <taxon>Bacteria</taxon>
        <taxon>Bacillati</taxon>
        <taxon>Bacillota</taxon>
        <taxon>Bacilli</taxon>
        <taxon>Lactobacillales</taxon>
        <taxon>Enterococcaceae</taxon>
        <taxon>Enterococcus</taxon>
    </lineage>
</organism>
<sequence length="151" mass="17814">MLKKSRKGLKHCIKENGETRFYEWKEPNLIRVLGRFDTTSSDLLETCRNNKSLIVTKDTAKYRGIRCIEKESVGVHDIKMIEDILEIYPDYSLVVYDETVKPVNQCEFYKALVKITKRFENVIFIWTSKISTNKQSEKTFFSDKNVFLRSI</sequence>
<dbReference type="EMBL" id="KX976485">
    <property type="protein sequence ID" value="APB62553.1"/>
    <property type="molecule type" value="Genomic_DNA"/>
</dbReference>
<accession>A0A286Q5L6</accession>
<evidence type="ECO:0000313" key="1">
    <source>
        <dbReference type="EMBL" id="APB62553.1"/>
    </source>
</evidence>
<evidence type="ECO:0008006" key="2">
    <source>
        <dbReference type="Google" id="ProtNLM"/>
    </source>
</evidence>
<gene>
    <name evidence="1" type="ORF">pEA19081_p57</name>
</gene>
<dbReference type="AlphaFoldDB" id="A0A286Q5L6"/>
<name>A0A286Q5L6_ENTAV</name>
<reference evidence="1" key="1">
    <citation type="journal article" date="2017" name="Front. Microbiol.">
        <title>Identification of Novel Conjugative Plasmids with Multiple Copies of fosB that Confer High-Level Fosfomycin Resistance to Vancomycin-Resistant Enterococci.</title>
        <authorList>
            <person name="Sun L."/>
            <person name="Zhang P."/>
            <person name="Qu T."/>
            <person name="Chen Y."/>
            <person name="Hua X."/>
            <person name="Shi K."/>
            <person name="Yu Y."/>
        </authorList>
    </citation>
    <scope>NUCLEOTIDE SEQUENCE</scope>
    <source>
        <strain evidence="1">19081</strain>
        <plasmid evidence="1">pEA19081</plasmid>
    </source>
</reference>
<proteinExistence type="predicted"/>
<protein>
    <recommendedName>
        <fullName evidence="2">ERCC4 domain-containing protein</fullName>
    </recommendedName>
</protein>
<keyword evidence="1" id="KW-0614">Plasmid</keyword>